<dbReference type="EMBL" id="PJQM01000315">
    <property type="protein sequence ID" value="RCI05734.1"/>
    <property type="molecule type" value="Genomic_DNA"/>
</dbReference>
<accession>A0A367KU90</accession>
<name>A0A367KU90_RHIST</name>
<gene>
    <name evidence="2" type="ORF">CU098_009341</name>
</gene>
<sequence>MILLVAFLLQASFSSRTNHIEFLATEEHMSKKNLNDEKSRVPPLKEVKSYVFDDRTLADIRQSVIRDVNRYSDIALELKVNDGA</sequence>
<dbReference type="Proteomes" id="UP000253551">
    <property type="component" value="Unassembled WGS sequence"/>
</dbReference>
<dbReference type="AlphaFoldDB" id="A0A367KU90"/>
<evidence type="ECO:0000313" key="3">
    <source>
        <dbReference type="Proteomes" id="UP000253551"/>
    </source>
</evidence>
<reference evidence="2 3" key="1">
    <citation type="journal article" date="2018" name="G3 (Bethesda)">
        <title>Phylogenetic and Phylogenomic Definition of Rhizopus Species.</title>
        <authorList>
            <person name="Gryganskyi A.P."/>
            <person name="Golan J."/>
            <person name="Dolatabadi S."/>
            <person name="Mondo S."/>
            <person name="Robb S."/>
            <person name="Idnurm A."/>
            <person name="Muszewska A."/>
            <person name="Steczkiewicz K."/>
            <person name="Masonjones S."/>
            <person name="Liao H.L."/>
            <person name="Gajdeczka M.T."/>
            <person name="Anike F."/>
            <person name="Vuek A."/>
            <person name="Anishchenko I.M."/>
            <person name="Voigt K."/>
            <person name="de Hoog G.S."/>
            <person name="Smith M.E."/>
            <person name="Heitman J."/>
            <person name="Vilgalys R."/>
            <person name="Stajich J.E."/>
        </authorList>
    </citation>
    <scope>NUCLEOTIDE SEQUENCE [LARGE SCALE GENOMIC DNA]</scope>
    <source>
        <strain evidence="2 3">LSU 92-RS-03</strain>
    </source>
</reference>
<comment type="caution">
    <text evidence="2">The sequence shown here is derived from an EMBL/GenBank/DDBJ whole genome shotgun (WGS) entry which is preliminary data.</text>
</comment>
<protein>
    <submittedName>
        <fullName evidence="2">Uncharacterized protein</fullName>
    </submittedName>
</protein>
<organism evidence="2 3">
    <name type="scientific">Rhizopus stolonifer</name>
    <name type="common">Rhizopus nigricans</name>
    <dbReference type="NCBI Taxonomy" id="4846"/>
    <lineage>
        <taxon>Eukaryota</taxon>
        <taxon>Fungi</taxon>
        <taxon>Fungi incertae sedis</taxon>
        <taxon>Mucoromycota</taxon>
        <taxon>Mucoromycotina</taxon>
        <taxon>Mucoromycetes</taxon>
        <taxon>Mucorales</taxon>
        <taxon>Mucorineae</taxon>
        <taxon>Rhizopodaceae</taxon>
        <taxon>Rhizopus</taxon>
    </lineage>
</organism>
<evidence type="ECO:0000256" key="1">
    <source>
        <dbReference type="SAM" id="SignalP"/>
    </source>
</evidence>
<proteinExistence type="predicted"/>
<feature type="chain" id="PRO_5016951854" evidence="1">
    <location>
        <begin position="18"/>
        <end position="84"/>
    </location>
</feature>
<feature type="signal peptide" evidence="1">
    <location>
        <begin position="1"/>
        <end position="17"/>
    </location>
</feature>
<keyword evidence="1" id="KW-0732">Signal</keyword>
<evidence type="ECO:0000313" key="2">
    <source>
        <dbReference type="EMBL" id="RCI05734.1"/>
    </source>
</evidence>
<keyword evidence="3" id="KW-1185">Reference proteome</keyword>